<dbReference type="STRING" id="47312.SAMN04489765_3519"/>
<name>A0A1H1GRI9_9ACTN</name>
<keyword evidence="2" id="KW-1133">Transmembrane helix</keyword>
<keyword evidence="2" id="KW-0812">Transmembrane</keyword>
<sequence>MVKPERRTRVDLAVAAAILVAVVVAGVVAWQTGSASKAVSETVPAPSTVPGNLVELPAALREAWTERADQPVLTLPSTGALVLSRGGEVTGHDPATGRRTWRYQRESDLCGLSDNAGLVLAFYRDVRGCGEVMALDPTTGQRRASRTSREDRDITVTGDGNYAVVQGPTRVDVFRSDLVRTVEYGKPDVPVNPGVQPRSGCTIGSALPAGASIAVLEACPTEPSPRLTLIGASPKEATEPQETSSVVSPDLGAAAPEGTDRARLITATSGGAVVYVPAQDGRPARVTTVDPQGRTLRSVDVPAPPAGAPREVPVVTEAGLASFFTGTATVVVDAASLTAQMVIPGTLGPGAVVGGQLVVPGPTSLTAYDLRTRALARSTPIAKPGYTGGPVLLAEVDETLLAQWGSTVQAYRAA</sequence>
<keyword evidence="2" id="KW-0472">Membrane</keyword>
<dbReference type="RefSeq" id="WP_068568245.1">
    <property type="nucleotide sequence ID" value="NZ_FNLF01000002.1"/>
</dbReference>
<dbReference type="OrthoDB" id="5182370at2"/>
<dbReference type="InterPro" id="IPR015943">
    <property type="entry name" value="WD40/YVTN_repeat-like_dom_sf"/>
</dbReference>
<keyword evidence="5" id="KW-1185">Reference proteome</keyword>
<dbReference type="InterPro" id="IPR002372">
    <property type="entry name" value="PQQ_rpt_dom"/>
</dbReference>
<dbReference type="Proteomes" id="UP000183053">
    <property type="component" value="Unassembled WGS sequence"/>
</dbReference>
<gene>
    <name evidence="4" type="ORF">SAMN04489765_3519</name>
</gene>
<dbReference type="Gene3D" id="2.130.10.10">
    <property type="entry name" value="YVTN repeat-like/Quinoprotein amine dehydrogenase"/>
    <property type="match status" value="1"/>
</dbReference>
<evidence type="ECO:0000313" key="5">
    <source>
        <dbReference type="Proteomes" id="UP000183053"/>
    </source>
</evidence>
<reference evidence="5" key="1">
    <citation type="submission" date="2016-10" db="EMBL/GenBank/DDBJ databases">
        <authorList>
            <person name="Varghese N."/>
            <person name="Submissions S."/>
        </authorList>
    </citation>
    <scope>NUCLEOTIDE SEQUENCE [LARGE SCALE GENOMIC DNA]</scope>
    <source>
        <strain evidence="5">DSM 44142</strain>
    </source>
</reference>
<feature type="domain" description="Pyrrolo-quinoline quinone repeat" evidence="3">
    <location>
        <begin position="38"/>
        <end position="167"/>
    </location>
</feature>
<evidence type="ECO:0000313" key="4">
    <source>
        <dbReference type="EMBL" id="SDR15822.1"/>
    </source>
</evidence>
<dbReference type="Pfam" id="PF13360">
    <property type="entry name" value="PQQ_2"/>
    <property type="match status" value="1"/>
</dbReference>
<dbReference type="InterPro" id="IPR011047">
    <property type="entry name" value="Quinoprotein_ADH-like_sf"/>
</dbReference>
<accession>A0A1H1GRI9</accession>
<evidence type="ECO:0000256" key="1">
    <source>
        <dbReference type="SAM" id="MobiDB-lite"/>
    </source>
</evidence>
<organism evidence="4 5">
    <name type="scientific">Tsukamurella pulmonis</name>
    <dbReference type="NCBI Taxonomy" id="47312"/>
    <lineage>
        <taxon>Bacteria</taxon>
        <taxon>Bacillati</taxon>
        <taxon>Actinomycetota</taxon>
        <taxon>Actinomycetes</taxon>
        <taxon>Mycobacteriales</taxon>
        <taxon>Tsukamurellaceae</taxon>
        <taxon>Tsukamurella</taxon>
    </lineage>
</organism>
<proteinExistence type="predicted"/>
<protein>
    <recommendedName>
        <fullName evidence="3">Pyrrolo-quinoline quinone repeat domain-containing protein</fullName>
    </recommendedName>
</protein>
<feature type="region of interest" description="Disordered" evidence="1">
    <location>
        <begin position="233"/>
        <end position="255"/>
    </location>
</feature>
<dbReference type="EMBL" id="FNLF01000002">
    <property type="protein sequence ID" value="SDR15822.1"/>
    <property type="molecule type" value="Genomic_DNA"/>
</dbReference>
<feature type="transmembrane region" description="Helical" evidence="2">
    <location>
        <begin position="12"/>
        <end position="30"/>
    </location>
</feature>
<evidence type="ECO:0000256" key="2">
    <source>
        <dbReference type="SAM" id="Phobius"/>
    </source>
</evidence>
<dbReference type="AlphaFoldDB" id="A0A1H1GRI9"/>
<evidence type="ECO:0000259" key="3">
    <source>
        <dbReference type="Pfam" id="PF13360"/>
    </source>
</evidence>
<dbReference type="SUPFAM" id="SSF50998">
    <property type="entry name" value="Quinoprotein alcohol dehydrogenase-like"/>
    <property type="match status" value="1"/>
</dbReference>